<evidence type="ECO:0000256" key="8">
    <source>
        <dbReference type="SAM" id="MobiDB-lite"/>
    </source>
</evidence>
<evidence type="ECO:0000256" key="2">
    <source>
        <dbReference type="ARBA" id="ARBA00009154"/>
    </source>
</evidence>
<dbReference type="GO" id="GO:0000178">
    <property type="term" value="C:exosome (RNase complex)"/>
    <property type="evidence" value="ECO:0007669"/>
    <property type="project" value="TreeGrafter"/>
</dbReference>
<comment type="similarity">
    <text evidence="2 7">Belongs to the C1D family.</text>
</comment>
<dbReference type="AlphaFoldDB" id="A0AA35TE67"/>
<keyword evidence="7" id="KW-0238">DNA-binding</keyword>
<dbReference type="InterPro" id="IPR011082">
    <property type="entry name" value="Exosome-assoc_fac/DNA_repair"/>
</dbReference>
<accession>A0AA35TE67</accession>
<keyword evidence="5 7" id="KW-0694">RNA-binding</keyword>
<dbReference type="GO" id="GO:0000460">
    <property type="term" value="P:maturation of 5.8S rRNA"/>
    <property type="evidence" value="ECO:0007669"/>
    <property type="project" value="TreeGrafter"/>
</dbReference>
<evidence type="ECO:0000256" key="7">
    <source>
        <dbReference type="RuleBase" id="RU368003"/>
    </source>
</evidence>
<comment type="caution">
    <text evidence="9">The sequence shown here is derived from an EMBL/GenBank/DDBJ whole genome shotgun (WGS) entry which is preliminary data.</text>
</comment>
<keyword evidence="6 7" id="KW-0539">Nucleus</keyword>
<dbReference type="InterPro" id="IPR007146">
    <property type="entry name" value="Sas10/Utp3/C1D"/>
</dbReference>
<evidence type="ECO:0000313" key="9">
    <source>
        <dbReference type="EMBL" id="CAI8046292.1"/>
    </source>
</evidence>
<gene>
    <name evidence="9" type="ORF">GBAR_LOCUS25585</name>
</gene>
<dbReference type="GO" id="GO:0005737">
    <property type="term" value="C:cytoplasm"/>
    <property type="evidence" value="ECO:0007669"/>
    <property type="project" value="UniProtKB-SubCell"/>
</dbReference>
<sequence length="160" mass="17714">MAAVEVGRGGEDEEDDAVPEEIEETCLEVHEALAGVDRLLKPVLSVGRVSLEERMDELDSASLILLLAYTMNSLFWVYLTTQGVSPKAHPVKKELERLQKAMSRAKILSEQRRGAQPKVNVGVAKRLVRGALWEQNPQKRPREEGAGQGEESPSSKRPSK</sequence>
<feature type="compositionally biased region" description="Polar residues" evidence="8">
    <location>
        <begin position="151"/>
        <end position="160"/>
    </location>
</feature>
<dbReference type="Pfam" id="PF04000">
    <property type="entry name" value="Sas10_Utp3"/>
    <property type="match status" value="1"/>
</dbReference>
<evidence type="ECO:0000256" key="4">
    <source>
        <dbReference type="ARBA" id="ARBA00022552"/>
    </source>
</evidence>
<dbReference type="Proteomes" id="UP001174909">
    <property type="component" value="Unassembled WGS sequence"/>
</dbReference>
<dbReference type="GO" id="GO:0003677">
    <property type="term" value="F:DNA binding"/>
    <property type="evidence" value="ECO:0007669"/>
    <property type="project" value="UniProtKB-KW"/>
</dbReference>
<dbReference type="PANTHER" id="PTHR15341">
    <property type="entry name" value="SUN-COR STEROID HORMONE RECEPTOR CO-REPRESSOR"/>
    <property type="match status" value="1"/>
</dbReference>
<feature type="region of interest" description="Disordered" evidence="8">
    <location>
        <begin position="132"/>
        <end position="160"/>
    </location>
</feature>
<dbReference type="GO" id="GO:0005730">
    <property type="term" value="C:nucleolus"/>
    <property type="evidence" value="ECO:0007669"/>
    <property type="project" value="UniProtKB-SubCell"/>
</dbReference>
<dbReference type="PANTHER" id="PTHR15341:SF3">
    <property type="entry name" value="NUCLEAR NUCLEIC ACID-BINDING PROTEIN C1D"/>
    <property type="match status" value="1"/>
</dbReference>
<comment type="subunit">
    <text evidence="7">Monomer and homodimer.</text>
</comment>
<comment type="function">
    <text evidence="7">Plays a role in the recruitment of the exosome to pre-rRNA to mediate the 3'-5' end processing of the 5.8S rRNA.</text>
</comment>
<evidence type="ECO:0000313" key="10">
    <source>
        <dbReference type="Proteomes" id="UP001174909"/>
    </source>
</evidence>
<comment type="subcellular location">
    <subcellularLocation>
        <location evidence="7">Cytoplasm</location>
    </subcellularLocation>
    <subcellularLocation>
        <location evidence="7">Nucleus</location>
        <location evidence="7">Nucleolus</location>
    </subcellularLocation>
    <subcellularLocation>
        <location evidence="1 7">Nucleus</location>
    </subcellularLocation>
</comment>
<keyword evidence="4 7" id="KW-0698">rRNA processing</keyword>
<reference evidence="9" key="1">
    <citation type="submission" date="2023-03" db="EMBL/GenBank/DDBJ databases">
        <authorList>
            <person name="Steffen K."/>
            <person name="Cardenas P."/>
        </authorList>
    </citation>
    <scope>NUCLEOTIDE SEQUENCE</scope>
</reference>
<evidence type="ECO:0000256" key="5">
    <source>
        <dbReference type="ARBA" id="ARBA00022884"/>
    </source>
</evidence>
<keyword evidence="7" id="KW-0963">Cytoplasm</keyword>
<proteinExistence type="inferred from homology"/>
<dbReference type="GO" id="GO:0003723">
    <property type="term" value="F:RNA binding"/>
    <property type="evidence" value="ECO:0007669"/>
    <property type="project" value="UniProtKB-UniRule"/>
</dbReference>
<evidence type="ECO:0000256" key="6">
    <source>
        <dbReference type="ARBA" id="ARBA00023242"/>
    </source>
</evidence>
<evidence type="ECO:0000256" key="1">
    <source>
        <dbReference type="ARBA" id="ARBA00004123"/>
    </source>
</evidence>
<keyword evidence="10" id="KW-1185">Reference proteome</keyword>
<name>A0AA35TE67_GEOBA</name>
<evidence type="ECO:0000256" key="3">
    <source>
        <dbReference type="ARBA" id="ARBA00015212"/>
    </source>
</evidence>
<protein>
    <recommendedName>
        <fullName evidence="3 7">Nuclear nucleic acid-binding protein C1D</fullName>
    </recommendedName>
</protein>
<dbReference type="EMBL" id="CASHTH010003552">
    <property type="protein sequence ID" value="CAI8046292.1"/>
    <property type="molecule type" value="Genomic_DNA"/>
</dbReference>
<organism evidence="9 10">
    <name type="scientific">Geodia barretti</name>
    <name type="common">Barrett's horny sponge</name>
    <dbReference type="NCBI Taxonomy" id="519541"/>
    <lineage>
        <taxon>Eukaryota</taxon>
        <taxon>Metazoa</taxon>
        <taxon>Porifera</taxon>
        <taxon>Demospongiae</taxon>
        <taxon>Heteroscleromorpha</taxon>
        <taxon>Tetractinellida</taxon>
        <taxon>Astrophorina</taxon>
        <taxon>Geodiidae</taxon>
        <taxon>Geodia</taxon>
    </lineage>
</organism>
<dbReference type="GO" id="GO:0010468">
    <property type="term" value="P:regulation of gene expression"/>
    <property type="evidence" value="ECO:0007669"/>
    <property type="project" value="TreeGrafter"/>
</dbReference>